<gene>
    <name evidence="1" type="ordered locus">Desti_2647</name>
</gene>
<proteinExistence type="predicted"/>
<organism evidence="1 2">
    <name type="scientific">Desulfomonile tiedjei (strain ATCC 49306 / DSM 6799 / DCB-1)</name>
    <dbReference type="NCBI Taxonomy" id="706587"/>
    <lineage>
        <taxon>Bacteria</taxon>
        <taxon>Pseudomonadati</taxon>
        <taxon>Thermodesulfobacteriota</taxon>
        <taxon>Desulfomonilia</taxon>
        <taxon>Desulfomonilales</taxon>
        <taxon>Desulfomonilaceae</taxon>
        <taxon>Desulfomonile</taxon>
    </lineage>
</organism>
<keyword evidence="2" id="KW-1185">Reference proteome</keyword>
<protein>
    <submittedName>
        <fullName evidence="1">Uncharacterized protein</fullName>
    </submittedName>
</protein>
<accession>I4C6Y5</accession>
<dbReference type="RefSeq" id="WP_014810467.1">
    <property type="nucleotide sequence ID" value="NC_018025.1"/>
</dbReference>
<evidence type="ECO:0000313" key="1">
    <source>
        <dbReference type="EMBL" id="AFM25326.1"/>
    </source>
</evidence>
<dbReference type="KEGG" id="dti:Desti_2647"/>
<name>I4C6Y5_DESTA</name>
<sequence length="205" mass="22928">MVYSMQSNPLIEAAFPSPVYLSFIEILQEGFMLPAMTGTSIREVLCSQWGVENDYLDHRINTVFLDGKPVDNVDSAIIVDGSVLALSASMPGFVGAALRKGGFYAPMRSGITYTESMTTDVHTRCIFTLKLFNLVAEELGSSFLVKGVWLPSASFREFLSRHEKSLSDRCSRWNLDDRNLNLADLLKSPIWKDSEFVHFRVSVSD</sequence>
<dbReference type="EMBL" id="CP003360">
    <property type="protein sequence ID" value="AFM25326.1"/>
    <property type="molecule type" value="Genomic_DNA"/>
</dbReference>
<dbReference type="eggNOG" id="ENOG5032WXJ">
    <property type="taxonomic scope" value="Bacteria"/>
</dbReference>
<reference evidence="2" key="1">
    <citation type="submission" date="2012-06" db="EMBL/GenBank/DDBJ databases">
        <title>Complete sequence of chromosome of Desulfomonile tiedjei DSM 6799.</title>
        <authorList>
            <person name="Lucas S."/>
            <person name="Copeland A."/>
            <person name="Lapidus A."/>
            <person name="Glavina del Rio T."/>
            <person name="Dalin E."/>
            <person name="Tice H."/>
            <person name="Bruce D."/>
            <person name="Goodwin L."/>
            <person name="Pitluck S."/>
            <person name="Peters L."/>
            <person name="Ovchinnikova G."/>
            <person name="Zeytun A."/>
            <person name="Lu M."/>
            <person name="Kyrpides N."/>
            <person name="Mavromatis K."/>
            <person name="Ivanova N."/>
            <person name="Brettin T."/>
            <person name="Detter J.C."/>
            <person name="Han C."/>
            <person name="Larimer F."/>
            <person name="Land M."/>
            <person name="Hauser L."/>
            <person name="Markowitz V."/>
            <person name="Cheng J.-F."/>
            <person name="Hugenholtz P."/>
            <person name="Woyke T."/>
            <person name="Wu D."/>
            <person name="Spring S."/>
            <person name="Schroeder M."/>
            <person name="Brambilla E."/>
            <person name="Klenk H.-P."/>
            <person name="Eisen J.A."/>
        </authorList>
    </citation>
    <scope>NUCLEOTIDE SEQUENCE [LARGE SCALE GENOMIC DNA]</scope>
    <source>
        <strain evidence="2">ATCC 49306 / DSM 6799 / DCB-1</strain>
    </source>
</reference>
<evidence type="ECO:0000313" key="2">
    <source>
        <dbReference type="Proteomes" id="UP000006055"/>
    </source>
</evidence>
<dbReference type="HOGENOM" id="CLU_115327_0_0_7"/>
<dbReference type="STRING" id="706587.Desti_2647"/>
<dbReference type="Proteomes" id="UP000006055">
    <property type="component" value="Chromosome"/>
</dbReference>
<dbReference type="AlphaFoldDB" id="I4C6Y5"/>